<evidence type="ECO:0000313" key="3">
    <source>
        <dbReference type="EMBL" id="MQM72106.1"/>
    </source>
</evidence>
<dbReference type="AlphaFoldDB" id="A0A6L5GQ69"/>
<name>A0A6L5GQ69_9FIRM</name>
<feature type="coiled-coil region" evidence="1">
    <location>
        <begin position="204"/>
        <end position="257"/>
    </location>
</feature>
<evidence type="ECO:0000256" key="2">
    <source>
        <dbReference type="SAM" id="Phobius"/>
    </source>
</evidence>
<feature type="transmembrane region" description="Helical" evidence="2">
    <location>
        <begin position="6"/>
        <end position="24"/>
    </location>
</feature>
<keyword evidence="2" id="KW-0472">Membrane</keyword>
<evidence type="ECO:0000256" key="1">
    <source>
        <dbReference type="SAM" id="Coils"/>
    </source>
</evidence>
<gene>
    <name evidence="3" type="ORF">FRC53_01480</name>
</gene>
<evidence type="ECO:0000313" key="4">
    <source>
        <dbReference type="Proteomes" id="UP000473648"/>
    </source>
</evidence>
<keyword evidence="1" id="KW-0175">Coiled coil</keyword>
<feature type="transmembrane region" description="Helical" evidence="2">
    <location>
        <begin position="149"/>
        <end position="172"/>
    </location>
</feature>
<sequence length="297" mass="33674">MTYYQIAWYFLIYSFLGWVVEVVFHAVHQGKIVNRGFLNGPVCPVYGFGVLAVFAVAWGIGRTAPERLPAWTIFLVGMVFATLVELIAGWALDRLFHTRWWDYSGKPLNVGGYICPEYSIIWGLAIMLVVQYVQPMVRHTATDLIPPDYGWIVLAVLYSVYLADLIVTVMIINGFNRRLAELDEIRTSLRTVSDKLTEDIGGGAMEATQRVQEEQVQAALARAEMSERAEAKKAAAQAAVRQRSQALRAKAQRLRARIMAPKVFGGRRLMRAFPSMQHRDFGEVLDWLRDEMNSEKK</sequence>
<dbReference type="InterPro" id="IPR010540">
    <property type="entry name" value="CmpB_TMEM229"/>
</dbReference>
<organism evidence="3 4">
    <name type="scientific">Candidatus Pseudoramibacter fermentans</name>
    <dbReference type="NCBI Taxonomy" id="2594427"/>
    <lineage>
        <taxon>Bacteria</taxon>
        <taxon>Bacillati</taxon>
        <taxon>Bacillota</taxon>
        <taxon>Clostridia</taxon>
        <taxon>Eubacteriales</taxon>
        <taxon>Eubacteriaceae</taxon>
        <taxon>Pseudoramibacter</taxon>
    </lineage>
</organism>
<protein>
    <submittedName>
        <fullName evidence="3">ABC transporter permease</fullName>
    </submittedName>
</protein>
<dbReference type="Pfam" id="PF06541">
    <property type="entry name" value="ABC_trans_CmpB"/>
    <property type="match status" value="1"/>
</dbReference>
<feature type="transmembrane region" description="Helical" evidence="2">
    <location>
        <begin position="70"/>
        <end position="92"/>
    </location>
</feature>
<keyword evidence="2" id="KW-0812">Transmembrane</keyword>
<proteinExistence type="predicted"/>
<comment type="caution">
    <text evidence="3">The sequence shown here is derived from an EMBL/GenBank/DDBJ whole genome shotgun (WGS) entry which is preliminary data.</text>
</comment>
<dbReference type="Proteomes" id="UP000473648">
    <property type="component" value="Unassembled WGS sequence"/>
</dbReference>
<reference evidence="3" key="1">
    <citation type="journal article" date="2020" name="Appl. Environ. Microbiol.">
        <title>Medium-Chain Fatty Acid Synthesis by 'Candidatus Weimeria bifida' gen. nov., sp. nov., and 'Candidatus Pseudoramibacter fermentans' sp. nov.</title>
        <authorList>
            <person name="Scarborough M.J."/>
            <person name="Myers K.S."/>
            <person name="Donohue T.J."/>
            <person name="Noguera D.R."/>
        </authorList>
    </citation>
    <scope>NUCLEOTIDE SEQUENCE</scope>
    <source>
        <strain evidence="3">EUB1.1</strain>
    </source>
</reference>
<feature type="transmembrane region" description="Helical" evidence="2">
    <location>
        <begin position="113"/>
        <end position="133"/>
    </location>
</feature>
<keyword evidence="4" id="KW-1185">Reference proteome</keyword>
<feature type="transmembrane region" description="Helical" evidence="2">
    <location>
        <begin position="36"/>
        <end position="58"/>
    </location>
</feature>
<dbReference type="EMBL" id="VOGB01000003">
    <property type="protein sequence ID" value="MQM72106.1"/>
    <property type="molecule type" value="Genomic_DNA"/>
</dbReference>
<accession>A0A6L5GQ69</accession>
<keyword evidence="2" id="KW-1133">Transmembrane helix</keyword>